<dbReference type="AlphaFoldDB" id="A0AAJ0HY78"/>
<dbReference type="RefSeq" id="XP_062688001.1">
    <property type="nucleotide sequence ID" value="XM_062837906.1"/>
</dbReference>
<proteinExistence type="predicted"/>
<comment type="caution">
    <text evidence="1">The sequence shown here is derived from an EMBL/GenBank/DDBJ whole genome shotgun (WGS) entry which is preliminary data.</text>
</comment>
<evidence type="ECO:0000313" key="1">
    <source>
        <dbReference type="EMBL" id="KAK3484975.1"/>
    </source>
</evidence>
<organism evidence="1 2">
    <name type="scientific">Neurospora hispaniola</name>
    <dbReference type="NCBI Taxonomy" id="588809"/>
    <lineage>
        <taxon>Eukaryota</taxon>
        <taxon>Fungi</taxon>
        <taxon>Dikarya</taxon>
        <taxon>Ascomycota</taxon>
        <taxon>Pezizomycotina</taxon>
        <taxon>Sordariomycetes</taxon>
        <taxon>Sordariomycetidae</taxon>
        <taxon>Sordariales</taxon>
        <taxon>Sordariaceae</taxon>
        <taxon>Neurospora</taxon>
    </lineage>
</organism>
<dbReference type="EMBL" id="JAULSX010000012">
    <property type="protein sequence ID" value="KAK3484975.1"/>
    <property type="molecule type" value="Genomic_DNA"/>
</dbReference>
<gene>
    <name evidence="1" type="ORF">B0T23DRAFT_390904</name>
</gene>
<protein>
    <submittedName>
        <fullName evidence="1">Uncharacterized protein</fullName>
    </submittedName>
</protein>
<sequence>MSPSSCSYCWFLSRADDQLGPSTFLSHQSGLCVKNFPSKHLLEHHRMLLTVRGLETQTSTGLRLETLGTLALVFPENDAASRKWYRKQGERGENDMMILKCGLGHRKTRLEEYHYWHDRWLVLKEEFDVYQGMKASGGRSSVLG</sequence>
<name>A0AAJ0HY78_9PEZI</name>
<dbReference type="Proteomes" id="UP001285908">
    <property type="component" value="Unassembled WGS sequence"/>
</dbReference>
<dbReference type="GeneID" id="87875528"/>
<reference evidence="1 2" key="1">
    <citation type="journal article" date="2023" name="Mol. Phylogenet. Evol.">
        <title>Genome-scale phylogeny and comparative genomics of the fungal order Sordariales.</title>
        <authorList>
            <person name="Hensen N."/>
            <person name="Bonometti L."/>
            <person name="Westerberg I."/>
            <person name="Brannstrom I.O."/>
            <person name="Guillou S."/>
            <person name="Cros-Aarteil S."/>
            <person name="Calhoun S."/>
            <person name="Haridas S."/>
            <person name="Kuo A."/>
            <person name="Mondo S."/>
            <person name="Pangilinan J."/>
            <person name="Riley R."/>
            <person name="LaButti K."/>
            <person name="Andreopoulos B."/>
            <person name="Lipzen A."/>
            <person name="Chen C."/>
            <person name="Yan M."/>
            <person name="Daum C."/>
            <person name="Ng V."/>
            <person name="Clum A."/>
            <person name="Steindorff A."/>
            <person name="Ohm R.A."/>
            <person name="Martin F."/>
            <person name="Silar P."/>
            <person name="Natvig D.O."/>
            <person name="Lalanne C."/>
            <person name="Gautier V."/>
            <person name="Ament-Velasquez S.L."/>
            <person name="Kruys A."/>
            <person name="Hutchinson M.I."/>
            <person name="Powell A.J."/>
            <person name="Barry K."/>
            <person name="Miller A.N."/>
            <person name="Grigoriev I.V."/>
            <person name="Debuchy R."/>
            <person name="Gladieux P."/>
            <person name="Hiltunen Thoren M."/>
            <person name="Johannesson H."/>
        </authorList>
    </citation>
    <scope>NUCLEOTIDE SEQUENCE [LARGE SCALE GENOMIC DNA]</scope>
    <source>
        <strain evidence="1 2">FGSC 10403</strain>
    </source>
</reference>
<evidence type="ECO:0000313" key="2">
    <source>
        <dbReference type="Proteomes" id="UP001285908"/>
    </source>
</evidence>
<keyword evidence="2" id="KW-1185">Reference proteome</keyword>
<accession>A0AAJ0HY78</accession>